<reference evidence="4 5" key="1">
    <citation type="submission" date="2023-05" db="EMBL/GenBank/DDBJ databases">
        <title>Streptantibioticus silvisoli sp. nov., acidotolerant actinomycetes 1 from pine litter.</title>
        <authorList>
            <person name="Swiecimska M."/>
            <person name="Golinska P."/>
            <person name="Sangal V."/>
            <person name="Wachnowicz B."/>
            <person name="Goodfellow M."/>
        </authorList>
    </citation>
    <scope>NUCLEOTIDE SEQUENCE [LARGE SCALE GENOMIC DNA]</scope>
    <source>
        <strain evidence="4 5">SL54</strain>
    </source>
</reference>
<dbReference type="Gene3D" id="2.160.20.10">
    <property type="entry name" value="Single-stranded right-handed beta-helix, Pectin lyase-like"/>
    <property type="match status" value="1"/>
</dbReference>
<dbReference type="Pfam" id="PF18911">
    <property type="entry name" value="PKD_4"/>
    <property type="match status" value="2"/>
</dbReference>
<keyword evidence="5" id="KW-1185">Reference proteome</keyword>
<dbReference type="InterPro" id="IPR022409">
    <property type="entry name" value="PKD/Chitinase_dom"/>
</dbReference>
<dbReference type="InterPro" id="IPR011050">
    <property type="entry name" value="Pectin_lyase_fold/virulence"/>
</dbReference>
<feature type="compositionally biased region" description="Polar residues" evidence="1">
    <location>
        <begin position="688"/>
        <end position="705"/>
    </location>
</feature>
<dbReference type="SMART" id="SM00089">
    <property type="entry name" value="PKD"/>
    <property type="match status" value="2"/>
</dbReference>
<sequence>MRRPRPLTGAALAAFTVTAAVTGFGAGPFAVADTGSGDLYVSNAAACDDTGPGTQAEPFCSVQAAADVVVPGQTVLIDNVFTTVKPFAAVTLTRSGTPAQPVTFEADPRSGNGRIELVSPQGTVPLTLQDVHDVTVRGLSIGRLADAVDVTGSQDVTLDRLDITDLAGYGEGDDVRIDGASSGVTVSRSTLGYTAEQSHAVQVSAGARDITVTTNVIPGTQLSSVALDGTTGASITSNSMDDNCHTEIALTGGTTGTVENNLLASAKNTESPACPDTPVVSVDASSAPGVTADYNDFDAANAANRAAYSWAGTAYTTPADRAAATGDGTHDGYAASFVLPTGITDPVGIDAANADAPGELPTDINGYRHADDPIVANTGAGSVSYADRGAFENHDAITVPAAEAASPAQHTVPFTATVPLGDATSTWGEPLTYSVDFGDGSTPVTGDANSPAQHTYTTSGAFTETVTVTDADGVTQTRSTPVVAATDVPASPALAAHTGRVPGTIDTQTIFTAATTADFEMASQTIDFGDGTTGTFSAGQVAHPYTAPGVYTATLTSTDVLGRVTTAATVVTVTDSVAPVGGAQRVTATIRAHGTGYFGGSYLGDRGENPVEVRVNATGATDGGWLTAYSGSGTRPSASTLNFPAGHSASNQETVTPSLDGDIAVYNGADSTVTVSMEKIGDFEPDDNSGSYHPTSPVTLLDTRNGTGGITGPVGAGKSVTVQIAGKNGVPANADAVTLDVAENTTKASGSLTVAPDGRSEWGVTASYWAAGESVTNLVTVPLTDGKVTLTDNSSGSANLIAALDGWYSSDATGSGAWPVTPTRVLNTQTGLGETGGKPLKLAPHATLKVKVADTAGLPAAVLTAADLNLTVSAPTASGWLVAYPDGTTRPTAGAINYTKSHTIAGQAVIKVGGDGFIDLYNPTSTAIDVFADIHGGYLPMS</sequence>
<evidence type="ECO:0000313" key="4">
    <source>
        <dbReference type="EMBL" id="MDI5965535.1"/>
    </source>
</evidence>
<dbReference type="InterPro" id="IPR035986">
    <property type="entry name" value="PKD_dom_sf"/>
</dbReference>
<evidence type="ECO:0000259" key="3">
    <source>
        <dbReference type="PROSITE" id="PS50093"/>
    </source>
</evidence>
<feature type="domain" description="PKD" evidence="3">
    <location>
        <begin position="428"/>
        <end position="482"/>
    </location>
</feature>
<dbReference type="Proteomes" id="UP001156398">
    <property type="component" value="Unassembled WGS sequence"/>
</dbReference>
<accession>A0ABT6W459</accession>
<feature type="domain" description="PKD" evidence="3">
    <location>
        <begin position="492"/>
        <end position="580"/>
    </location>
</feature>
<proteinExistence type="predicted"/>
<feature type="signal peptide" evidence="2">
    <location>
        <begin position="1"/>
        <end position="19"/>
    </location>
</feature>
<name>A0ABT6W459_9ACTN</name>
<dbReference type="InterPro" id="IPR012334">
    <property type="entry name" value="Pectin_lyas_fold"/>
</dbReference>
<dbReference type="InterPro" id="IPR013783">
    <property type="entry name" value="Ig-like_fold"/>
</dbReference>
<dbReference type="SUPFAM" id="SSF49299">
    <property type="entry name" value="PKD domain"/>
    <property type="match status" value="2"/>
</dbReference>
<dbReference type="CDD" id="cd00146">
    <property type="entry name" value="PKD"/>
    <property type="match status" value="1"/>
</dbReference>
<dbReference type="RefSeq" id="WP_271322040.1">
    <property type="nucleotide sequence ID" value="NZ_JAAGKO020000037.1"/>
</dbReference>
<organism evidence="4 5">
    <name type="scientific">Streptantibioticus silvisoli</name>
    <dbReference type="NCBI Taxonomy" id="2705255"/>
    <lineage>
        <taxon>Bacteria</taxon>
        <taxon>Bacillati</taxon>
        <taxon>Actinomycetota</taxon>
        <taxon>Actinomycetes</taxon>
        <taxon>Kitasatosporales</taxon>
        <taxon>Streptomycetaceae</taxon>
        <taxon>Streptantibioticus</taxon>
    </lineage>
</organism>
<dbReference type="SUPFAM" id="SSF51126">
    <property type="entry name" value="Pectin lyase-like"/>
    <property type="match status" value="1"/>
</dbReference>
<evidence type="ECO:0000256" key="2">
    <source>
        <dbReference type="SAM" id="SignalP"/>
    </source>
</evidence>
<gene>
    <name evidence="4" type="ORF">POF43_022885</name>
</gene>
<protein>
    <submittedName>
        <fullName evidence="4">PKD domain-containing protein</fullName>
    </submittedName>
</protein>
<dbReference type="Gene3D" id="2.60.40.10">
    <property type="entry name" value="Immunoglobulins"/>
    <property type="match status" value="2"/>
</dbReference>
<comment type="caution">
    <text evidence="4">The sequence shown here is derived from an EMBL/GenBank/DDBJ whole genome shotgun (WGS) entry which is preliminary data.</text>
</comment>
<feature type="chain" id="PRO_5045330214" evidence="2">
    <location>
        <begin position="20"/>
        <end position="942"/>
    </location>
</feature>
<dbReference type="PROSITE" id="PS50093">
    <property type="entry name" value="PKD"/>
    <property type="match status" value="2"/>
</dbReference>
<keyword evidence="2" id="KW-0732">Signal</keyword>
<feature type="region of interest" description="Disordered" evidence="1">
    <location>
        <begin position="684"/>
        <end position="712"/>
    </location>
</feature>
<evidence type="ECO:0000313" key="5">
    <source>
        <dbReference type="Proteomes" id="UP001156398"/>
    </source>
</evidence>
<dbReference type="EMBL" id="JAAGKO020000037">
    <property type="protein sequence ID" value="MDI5965535.1"/>
    <property type="molecule type" value="Genomic_DNA"/>
</dbReference>
<evidence type="ECO:0000256" key="1">
    <source>
        <dbReference type="SAM" id="MobiDB-lite"/>
    </source>
</evidence>
<dbReference type="InterPro" id="IPR000601">
    <property type="entry name" value="PKD_dom"/>
</dbReference>